<gene>
    <name evidence="2" type="ORF">Pla110_12550</name>
</gene>
<organism evidence="2 3">
    <name type="scientific">Polystyrenella longa</name>
    <dbReference type="NCBI Taxonomy" id="2528007"/>
    <lineage>
        <taxon>Bacteria</taxon>
        <taxon>Pseudomonadati</taxon>
        <taxon>Planctomycetota</taxon>
        <taxon>Planctomycetia</taxon>
        <taxon>Planctomycetales</taxon>
        <taxon>Planctomycetaceae</taxon>
        <taxon>Polystyrenella</taxon>
    </lineage>
</organism>
<protein>
    <submittedName>
        <fullName evidence="2">Uncharacterized protein</fullName>
    </submittedName>
</protein>
<dbReference type="EMBL" id="CP036281">
    <property type="protein sequence ID" value="QDU79544.1"/>
    <property type="molecule type" value="Genomic_DNA"/>
</dbReference>
<feature type="compositionally biased region" description="Polar residues" evidence="1">
    <location>
        <begin position="52"/>
        <end position="63"/>
    </location>
</feature>
<evidence type="ECO:0000256" key="1">
    <source>
        <dbReference type="SAM" id="MobiDB-lite"/>
    </source>
</evidence>
<dbReference type="Pfam" id="PF07608">
    <property type="entry name" value="DUF1571"/>
    <property type="match status" value="1"/>
</dbReference>
<evidence type="ECO:0000313" key="3">
    <source>
        <dbReference type="Proteomes" id="UP000317178"/>
    </source>
</evidence>
<dbReference type="InterPro" id="IPR011465">
    <property type="entry name" value="DUF1571"/>
</dbReference>
<name>A0A518CK40_9PLAN</name>
<dbReference type="AlphaFoldDB" id="A0A518CK40"/>
<dbReference type="RefSeq" id="WP_144994226.1">
    <property type="nucleotide sequence ID" value="NZ_CP036281.1"/>
</dbReference>
<reference evidence="2 3" key="1">
    <citation type="submission" date="2019-02" db="EMBL/GenBank/DDBJ databases">
        <title>Deep-cultivation of Planctomycetes and their phenomic and genomic characterization uncovers novel biology.</title>
        <authorList>
            <person name="Wiegand S."/>
            <person name="Jogler M."/>
            <person name="Boedeker C."/>
            <person name="Pinto D."/>
            <person name="Vollmers J."/>
            <person name="Rivas-Marin E."/>
            <person name="Kohn T."/>
            <person name="Peeters S.H."/>
            <person name="Heuer A."/>
            <person name="Rast P."/>
            <person name="Oberbeckmann S."/>
            <person name="Bunk B."/>
            <person name="Jeske O."/>
            <person name="Meyerdierks A."/>
            <person name="Storesund J.E."/>
            <person name="Kallscheuer N."/>
            <person name="Luecker S."/>
            <person name="Lage O.M."/>
            <person name="Pohl T."/>
            <person name="Merkel B.J."/>
            <person name="Hornburger P."/>
            <person name="Mueller R.-W."/>
            <person name="Bruemmer F."/>
            <person name="Labrenz M."/>
            <person name="Spormann A.M."/>
            <person name="Op den Camp H."/>
            <person name="Overmann J."/>
            <person name="Amann R."/>
            <person name="Jetten M.S.M."/>
            <person name="Mascher T."/>
            <person name="Medema M.H."/>
            <person name="Devos D.P."/>
            <person name="Kaster A.-K."/>
            <person name="Ovreas L."/>
            <person name="Rohde M."/>
            <person name="Galperin M.Y."/>
            <person name="Jogler C."/>
        </authorList>
    </citation>
    <scope>NUCLEOTIDE SEQUENCE [LARGE SCALE GENOMIC DNA]</scope>
    <source>
        <strain evidence="2 3">Pla110</strain>
    </source>
</reference>
<sequence length="317" mass="36226">MLHQTKSYFRNSSKNESCRCLSSERTKSKLAVVGMLSLSFLAANSLLQAEEPNQVQRSTSALKQNREQNPKVVDNRVRPVSDVVTEVANPKLAKMLKQLEKCQEEVNKLQDYTADFEKYELVDRTGPVRQQMKIKHRPNPFSVHLQFLSGSPQADQVLYSQGFNQDQIQVKLTGALSLLTSSVSLPPRDPKAMEYSRHPITEIGLKGLLEGIVTMWKDDLKYADLEVYFYKDAKLNQSSTATYYAFKTVHPRPRNIPRFQESTLWIDKKTLLPVQLVNKGFNPNGGEAVLVEMYKYTNLKTNVGLQNADFDPRRYNF</sequence>
<accession>A0A518CK40</accession>
<evidence type="ECO:0000313" key="2">
    <source>
        <dbReference type="EMBL" id="QDU79544.1"/>
    </source>
</evidence>
<proteinExistence type="predicted"/>
<keyword evidence="3" id="KW-1185">Reference proteome</keyword>
<feature type="region of interest" description="Disordered" evidence="1">
    <location>
        <begin position="52"/>
        <end position="71"/>
    </location>
</feature>
<dbReference type="KEGG" id="plon:Pla110_12550"/>
<dbReference type="Proteomes" id="UP000317178">
    <property type="component" value="Chromosome"/>
</dbReference>
<dbReference type="OrthoDB" id="5456309at2"/>